<keyword evidence="2" id="KW-0560">Oxidoreductase</keyword>
<dbReference type="NCBIfam" id="TIGR02824">
    <property type="entry name" value="quinone_pig3"/>
    <property type="match status" value="1"/>
</dbReference>
<evidence type="ECO:0000313" key="5">
    <source>
        <dbReference type="Proteomes" id="UP001634393"/>
    </source>
</evidence>
<dbReference type="InterPro" id="IPR011032">
    <property type="entry name" value="GroES-like_sf"/>
</dbReference>
<dbReference type="Pfam" id="PF08240">
    <property type="entry name" value="ADH_N"/>
    <property type="match status" value="1"/>
</dbReference>
<sequence>MKAIVITKAGGPEVLQLQEVEDPKIKDDEVLIRIAATALNRADTLQRQGRYPPPKGDSEIPGLECSGTIEAVGNNVRRWKLGDQVCALVGGGGYAEKVGVPAGQVLPVPPGVSLQDAASFPEVACTVWSTVFMMSHLSKGETFLIHGGSSGIGTFAIQLAKSQGIKVFITAGSEEKLASCKDLGADVCINYKTEDFVARVKEETGGKGVDFILDNIGASYFQRNLDSLNHDGRLFIIGFMGGTVTEVNLTSLLAKRLTVQAAGLRNRDPENKALIMSEVEKHVWPAIAAGNIKPVVYKSLPLAEAAEAHRIMESSKHIGKIILLAQ</sequence>
<dbReference type="Proteomes" id="UP001634393">
    <property type="component" value="Unassembled WGS sequence"/>
</dbReference>
<dbReference type="CDD" id="cd05276">
    <property type="entry name" value="p53_inducible_oxidoreductase"/>
    <property type="match status" value="1"/>
</dbReference>
<gene>
    <name evidence="4" type="ORF">ACJIZ3_013163</name>
</gene>
<accession>A0ABD3UR73</accession>
<evidence type="ECO:0000256" key="1">
    <source>
        <dbReference type="ARBA" id="ARBA00022857"/>
    </source>
</evidence>
<feature type="domain" description="Enoyl reductase (ER)" evidence="3">
    <location>
        <begin position="10"/>
        <end position="323"/>
    </location>
</feature>
<dbReference type="Gene3D" id="3.90.180.10">
    <property type="entry name" value="Medium-chain alcohol dehydrogenases, catalytic domain"/>
    <property type="match status" value="1"/>
</dbReference>
<dbReference type="SMART" id="SM00829">
    <property type="entry name" value="PKS_ER"/>
    <property type="match status" value="1"/>
</dbReference>
<proteinExistence type="predicted"/>
<evidence type="ECO:0000313" key="4">
    <source>
        <dbReference type="EMBL" id="KAL3851281.1"/>
    </source>
</evidence>
<evidence type="ECO:0000259" key="3">
    <source>
        <dbReference type="SMART" id="SM00829"/>
    </source>
</evidence>
<dbReference type="InterPro" id="IPR020843">
    <property type="entry name" value="ER"/>
</dbReference>
<organism evidence="4 5">
    <name type="scientific">Penstemon smallii</name>
    <dbReference type="NCBI Taxonomy" id="265156"/>
    <lineage>
        <taxon>Eukaryota</taxon>
        <taxon>Viridiplantae</taxon>
        <taxon>Streptophyta</taxon>
        <taxon>Embryophyta</taxon>
        <taxon>Tracheophyta</taxon>
        <taxon>Spermatophyta</taxon>
        <taxon>Magnoliopsida</taxon>
        <taxon>eudicotyledons</taxon>
        <taxon>Gunneridae</taxon>
        <taxon>Pentapetalae</taxon>
        <taxon>asterids</taxon>
        <taxon>lamiids</taxon>
        <taxon>Lamiales</taxon>
        <taxon>Plantaginaceae</taxon>
        <taxon>Cheloneae</taxon>
        <taxon>Penstemon</taxon>
    </lineage>
</organism>
<keyword evidence="5" id="KW-1185">Reference proteome</keyword>
<evidence type="ECO:0000256" key="2">
    <source>
        <dbReference type="ARBA" id="ARBA00023002"/>
    </source>
</evidence>
<dbReference type="PANTHER" id="PTHR48106:SF8">
    <property type="entry name" value="OS02G0805600 PROTEIN"/>
    <property type="match status" value="1"/>
</dbReference>
<dbReference type="SUPFAM" id="SSF51735">
    <property type="entry name" value="NAD(P)-binding Rossmann-fold domains"/>
    <property type="match status" value="1"/>
</dbReference>
<dbReference type="AlphaFoldDB" id="A0ABD3UR73"/>
<dbReference type="SUPFAM" id="SSF50129">
    <property type="entry name" value="GroES-like"/>
    <property type="match status" value="1"/>
</dbReference>
<dbReference type="Pfam" id="PF00107">
    <property type="entry name" value="ADH_zinc_N"/>
    <property type="match status" value="1"/>
</dbReference>
<reference evidence="4 5" key="1">
    <citation type="submission" date="2024-12" db="EMBL/GenBank/DDBJ databases">
        <title>The unique morphological basis and parallel evolutionary history of personate flowers in Penstemon.</title>
        <authorList>
            <person name="Depatie T.H."/>
            <person name="Wessinger C.A."/>
        </authorList>
    </citation>
    <scope>NUCLEOTIDE SEQUENCE [LARGE SCALE GENOMIC DNA]</scope>
    <source>
        <strain evidence="4">WTNN_2</strain>
        <tissue evidence="4">Leaf</tissue>
    </source>
</reference>
<dbReference type="GO" id="GO:0016491">
    <property type="term" value="F:oxidoreductase activity"/>
    <property type="evidence" value="ECO:0007669"/>
    <property type="project" value="UniProtKB-KW"/>
</dbReference>
<comment type="caution">
    <text evidence="4">The sequence shown here is derived from an EMBL/GenBank/DDBJ whole genome shotgun (WGS) entry which is preliminary data.</text>
</comment>
<protein>
    <recommendedName>
        <fullName evidence="3">Enoyl reductase (ER) domain-containing protein</fullName>
    </recommendedName>
</protein>
<dbReference type="InterPro" id="IPR013149">
    <property type="entry name" value="ADH-like_C"/>
</dbReference>
<dbReference type="EMBL" id="JBJXBP010000001">
    <property type="protein sequence ID" value="KAL3851281.1"/>
    <property type="molecule type" value="Genomic_DNA"/>
</dbReference>
<dbReference type="InterPro" id="IPR013154">
    <property type="entry name" value="ADH-like_N"/>
</dbReference>
<dbReference type="InterPro" id="IPR014189">
    <property type="entry name" value="Quinone_OxRdtase_PIG3"/>
</dbReference>
<keyword evidence="1" id="KW-0521">NADP</keyword>
<dbReference type="InterPro" id="IPR036291">
    <property type="entry name" value="NAD(P)-bd_dom_sf"/>
</dbReference>
<dbReference type="PANTHER" id="PTHR48106">
    <property type="entry name" value="QUINONE OXIDOREDUCTASE PIG3-RELATED"/>
    <property type="match status" value="1"/>
</dbReference>
<dbReference type="Gene3D" id="3.40.50.720">
    <property type="entry name" value="NAD(P)-binding Rossmann-like Domain"/>
    <property type="match status" value="1"/>
</dbReference>
<name>A0ABD3UR73_9LAMI</name>